<feature type="chain" id="PRO_5035183889" evidence="4">
    <location>
        <begin position="22"/>
        <end position="341"/>
    </location>
</feature>
<evidence type="ECO:0000313" key="6">
    <source>
        <dbReference type="Proteomes" id="UP000239089"/>
    </source>
</evidence>
<organism evidence="5 6">
    <name type="scientific">Rhodoblastus sphagnicola</name>
    <dbReference type="NCBI Taxonomy" id="333368"/>
    <lineage>
        <taxon>Bacteria</taxon>
        <taxon>Pseudomonadati</taxon>
        <taxon>Pseudomonadota</taxon>
        <taxon>Alphaproteobacteria</taxon>
        <taxon>Hyphomicrobiales</taxon>
        <taxon>Rhodoblastaceae</taxon>
        <taxon>Rhodoblastus</taxon>
    </lineage>
</organism>
<comment type="caution">
    <text evidence="5">The sequence shown here is derived from an EMBL/GenBank/DDBJ whole genome shotgun (WGS) entry which is preliminary data.</text>
</comment>
<evidence type="ECO:0000256" key="1">
    <source>
        <dbReference type="ARBA" id="ARBA00004196"/>
    </source>
</evidence>
<keyword evidence="4" id="KW-0732">Signal</keyword>
<dbReference type="EMBL" id="NHSJ01000027">
    <property type="protein sequence ID" value="PPQ33163.1"/>
    <property type="molecule type" value="Genomic_DNA"/>
</dbReference>
<dbReference type="InterPro" id="IPR050465">
    <property type="entry name" value="UPF0194_transport"/>
</dbReference>
<evidence type="ECO:0000256" key="4">
    <source>
        <dbReference type="SAM" id="SignalP"/>
    </source>
</evidence>
<feature type="compositionally biased region" description="Basic and acidic residues" evidence="3">
    <location>
        <begin position="119"/>
        <end position="128"/>
    </location>
</feature>
<keyword evidence="6" id="KW-1185">Reference proteome</keyword>
<proteinExistence type="predicted"/>
<evidence type="ECO:0000256" key="2">
    <source>
        <dbReference type="ARBA" id="ARBA00023054"/>
    </source>
</evidence>
<dbReference type="PANTHER" id="PTHR32347:SF27">
    <property type="entry name" value="RND EFFLUX PUMP MEMBRANE FUSION PROTEIN BARREL-SANDWICH DOMAIN-CONTAINING PROTEIN"/>
    <property type="match status" value="1"/>
</dbReference>
<sequence length="341" mass="35992">MSKRKQMVLAFGVLGLTTVVALPPSRAQEPAAPQAAAPEAQAWRAVAPGRVEPCSQQIRVGSLGIGRIGQILVKVNDKVFAGEALIRIHNDEIQTRLAKVESEVNLRKRGRANPPLPKDAPRRQVEDAAADAERAVVDARSALDRIAAARRAGAGSEDALKAADAALSTARAQLQQRQDDLARFEAKAPSIMPTELEGQLAAARLDLRGAQAAVDTLTLRAPLAGTILQLDARVGELASPSSPLPLVVLGDLTALRVRAEVDARDYGTIKIGQLAMARSDAFPGRDIAGKVSSIAPIIAPGKFGAQGQSNFTDTDVAEVVVELAAPDPLIVGMKVDVYFRQ</sequence>
<dbReference type="GO" id="GO:0030313">
    <property type="term" value="C:cell envelope"/>
    <property type="evidence" value="ECO:0007669"/>
    <property type="project" value="UniProtKB-SubCell"/>
</dbReference>
<dbReference type="Gene3D" id="2.40.30.170">
    <property type="match status" value="1"/>
</dbReference>
<dbReference type="Gene3D" id="2.40.50.100">
    <property type="match status" value="1"/>
</dbReference>
<keyword evidence="2" id="KW-0175">Coiled coil</keyword>
<dbReference type="PANTHER" id="PTHR32347">
    <property type="entry name" value="EFFLUX SYSTEM COMPONENT YKNX-RELATED"/>
    <property type="match status" value="1"/>
</dbReference>
<dbReference type="AlphaFoldDB" id="A0A2S6NEX6"/>
<accession>A0A2S6NEX6</accession>
<evidence type="ECO:0000256" key="3">
    <source>
        <dbReference type="SAM" id="MobiDB-lite"/>
    </source>
</evidence>
<dbReference type="RefSeq" id="WP_104506346.1">
    <property type="nucleotide sequence ID" value="NZ_JACIGC010000029.1"/>
</dbReference>
<reference evidence="5 6" key="1">
    <citation type="journal article" date="2018" name="Arch. Microbiol.">
        <title>New insights into the metabolic potential of the phototrophic purple bacterium Rhodopila globiformis DSM 161(T) from its draft genome sequence and evidence for a vanadium-dependent nitrogenase.</title>
        <authorList>
            <person name="Imhoff J.F."/>
            <person name="Rahn T."/>
            <person name="Kunzel S."/>
            <person name="Neulinger S.C."/>
        </authorList>
    </citation>
    <scope>NUCLEOTIDE SEQUENCE [LARGE SCALE GENOMIC DNA]</scope>
    <source>
        <strain evidence="5 6">DSM 16996</strain>
    </source>
</reference>
<protein>
    <submittedName>
        <fullName evidence="5">Uncharacterized protein</fullName>
    </submittedName>
</protein>
<feature type="region of interest" description="Disordered" evidence="3">
    <location>
        <begin position="108"/>
        <end position="128"/>
    </location>
</feature>
<evidence type="ECO:0000313" key="5">
    <source>
        <dbReference type="EMBL" id="PPQ33163.1"/>
    </source>
</evidence>
<feature type="signal peptide" evidence="4">
    <location>
        <begin position="1"/>
        <end position="21"/>
    </location>
</feature>
<name>A0A2S6NEX6_9HYPH</name>
<comment type="subcellular location">
    <subcellularLocation>
        <location evidence="1">Cell envelope</location>
    </subcellularLocation>
</comment>
<dbReference type="Proteomes" id="UP000239089">
    <property type="component" value="Unassembled WGS sequence"/>
</dbReference>
<dbReference type="OrthoDB" id="7422354at2"/>
<gene>
    <name evidence="5" type="ORF">CCR94_02715</name>
</gene>